<proteinExistence type="inferred from homology"/>
<dbReference type="CDD" id="cd00610">
    <property type="entry name" value="OAT_like"/>
    <property type="match status" value="1"/>
</dbReference>
<keyword evidence="2 3" id="KW-0663">Pyridoxal phosphate</keyword>
<dbReference type="AlphaFoldDB" id="A0AAP5M9E2"/>
<accession>A0AAP5M9E2</accession>
<dbReference type="PANTHER" id="PTHR43713:SF3">
    <property type="entry name" value="GLUTAMATE-1-SEMIALDEHYDE 2,1-AMINOMUTASE 1, CHLOROPLASTIC-RELATED"/>
    <property type="match status" value="1"/>
</dbReference>
<sequence length="480" mass="53273">MSNPVIIKYLATFIEQYNQRTKRSKLLKKNHHFALADTENSVRRKFSLALKEMYYPIVINRSQGSRVWDVDDNEYVDIRMGMGSHLFGYNPPFIQEAVEKQLEKGIQVGLQPECVGEVAELICELTGMERVTFSNTGTEAVMTAIRLARTVRGRDKIVIFSNSYHGHFDAGLVKAEFINGNLSTVPIAPGITPNSVKDVLVLDYGNFQSLEVIKAHEQELAAVLVVPVQNYKPAFQPKAFLQQLRQLTQELGIALIIDEMATGFRIHLGGAQAYFGIKADIATYGKVIGGGMPIGVIAGKAVYMDAVDGGMWDYEDDSYPSAKTTFVAGTFCKHSLAMAAAQAVLKHLKVEGPTLQEQLNQRTTQFVEDLNSYLQEHEFPIKLEHFGSGFVFAHSSNSNTIEDPASDLGKELFRYSLLSKGVHLAGTCSYLSTAHTDEDISHISRAVKDSLAELREAGFVPFYSYSQSSQKQSKEYSVQI</sequence>
<dbReference type="GO" id="GO:0030170">
    <property type="term" value="F:pyridoxal phosphate binding"/>
    <property type="evidence" value="ECO:0007669"/>
    <property type="project" value="InterPro"/>
</dbReference>
<keyword evidence="4" id="KW-0808">Transferase</keyword>
<comment type="cofactor">
    <cofactor evidence="1">
        <name>pyridoxal 5'-phosphate</name>
        <dbReference type="ChEBI" id="CHEBI:597326"/>
    </cofactor>
</comment>
<dbReference type="Pfam" id="PF00202">
    <property type="entry name" value="Aminotran_3"/>
    <property type="match status" value="1"/>
</dbReference>
<name>A0AAP5M9E2_9CYAN</name>
<comment type="similarity">
    <text evidence="3">Belongs to the class-III pyridoxal-phosphate-dependent aminotransferase family.</text>
</comment>
<keyword evidence="5" id="KW-1185">Reference proteome</keyword>
<dbReference type="GO" id="GO:0008483">
    <property type="term" value="F:transaminase activity"/>
    <property type="evidence" value="ECO:0007669"/>
    <property type="project" value="UniProtKB-KW"/>
</dbReference>
<dbReference type="RefSeq" id="WP_208348916.1">
    <property type="nucleotide sequence ID" value="NZ_JAALHA020000002.1"/>
</dbReference>
<evidence type="ECO:0000313" key="4">
    <source>
        <dbReference type="EMBL" id="MDR9894289.1"/>
    </source>
</evidence>
<evidence type="ECO:0000256" key="2">
    <source>
        <dbReference type="ARBA" id="ARBA00022898"/>
    </source>
</evidence>
<dbReference type="EMBL" id="JAALHA020000002">
    <property type="protein sequence ID" value="MDR9894289.1"/>
    <property type="molecule type" value="Genomic_DNA"/>
</dbReference>
<dbReference type="PANTHER" id="PTHR43713">
    <property type="entry name" value="GLUTAMATE-1-SEMIALDEHYDE 2,1-AMINOMUTASE"/>
    <property type="match status" value="1"/>
</dbReference>
<organism evidence="4 5">
    <name type="scientific">Aetokthonos hydrillicola Thurmond2011</name>
    <dbReference type="NCBI Taxonomy" id="2712845"/>
    <lineage>
        <taxon>Bacteria</taxon>
        <taxon>Bacillati</taxon>
        <taxon>Cyanobacteriota</taxon>
        <taxon>Cyanophyceae</taxon>
        <taxon>Nostocales</taxon>
        <taxon>Hapalosiphonaceae</taxon>
        <taxon>Aetokthonos</taxon>
    </lineage>
</organism>
<evidence type="ECO:0000313" key="5">
    <source>
        <dbReference type="Proteomes" id="UP000667802"/>
    </source>
</evidence>
<comment type="caution">
    <text evidence="4">The sequence shown here is derived from an EMBL/GenBank/DDBJ whole genome shotgun (WGS) entry which is preliminary data.</text>
</comment>
<dbReference type="InterPro" id="IPR015424">
    <property type="entry name" value="PyrdxlP-dep_Trfase"/>
</dbReference>
<dbReference type="Proteomes" id="UP000667802">
    <property type="component" value="Unassembled WGS sequence"/>
</dbReference>
<dbReference type="InterPro" id="IPR005814">
    <property type="entry name" value="Aminotrans_3"/>
</dbReference>
<dbReference type="InterPro" id="IPR015422">
    <property type="entry name" value="PyrdxlP-dep_Trfase_small"/>
</dbReference>
<protein>
    <submittedName>
        <fullName evidence="4">Aspartate aminotransferase family protein</fullName>
    </submittedName>
</protein>
<evidence type="ECO:0000256" key="1">
    <source>
        <dbReference type="ARBA" id="ARBA00001933"/>
    </source>
</evidence>
<dbReference type="InterPro" id="IPR015421">
    <property type="entry name" value="PyrdxlP-dep_Trfase_major"/>
</dbReference>
<dbReference type="Gene3D" id="3.40.640.10">
    <property type="entry name" value="Type I PLP-dependent aspartate aminotransferase-like (Major domain)"/>
    <property type="match status" value="1"/>
</dbReference>
<dbReference type="Gene3D" id="3.90.1150.10">
    <property type="entry name" value="Aspartate Aminotransferase, domain 1"/>
    <property type="match status" value="1"/>
</dbReference>
<reference evidence="5" key="1">
    <citation type="journal article" date="2021" name="Science">
        <title>Hunting the eagle killer: A cyanobacterial neurotoxin causes vacuolar myelinopathy.</title>
        <authorList>
            <person name="Breinlinger S."/>
            <person name="Phillips T.J."/>
            <person name="Haram B.N."/>
            <person name="Mares J."/>
            <person name="Martinez Yerena J.A."/>
            <person name="Hrouzek P."/>
            <person name="Sobotka R."/>
            <person name="Henderson W.M."/>
            <person name="Schmieder P."/>
            <person name="Williams S.M."/>
            <person name="Lauderdale J.D."/>
            <person name="Wilde H.D."/>
            <person name="Gerrin W."/>
            <person name="Kust A."/>
            <person name="Washington J.W."/>
            <person name="Wagner C."/>
            <person name="Geier B."/>
            <person name="Liebeke M."/>
            <person name="Enke H."/>
            <person name="Niedermeyer T.H.J."/>
            <person name="Wilde S.B."/>
        </authorList>
    </citation>
    <scope>NUCLEOTIDE SEQUENCE [LARGE SCALE GENOMIC DNA]</scope>
    <source>
        <strain evidence="5">Thurmond2011</strain>
    </source>
</reference>
<gene>
    <name evidence="4" type="ORF">G7B40_006845</name>
</gene>
<evidence type="ECO:0000256" key="3">
    <source>
        <dbReference type="RuleBase" id="RU003560"/>
    </source>
</evidence>
<dbReference type="SUPFAM" id="SSF53383">
    <property type="entry name" value="PLP-dependent transferases"/>
    <property type="match status" value="1"/>
</dbReference>
<keyword evidence="4" id="KW-0032">Aminotransferase</keyword>